<proteinExistence type="predicted"/>
<gene>
    <name evidence="1" type="ORF">EZS28_020124</name>
</gene>
<sequence>MPLSRQHQNLKNINVVLPEPTAPTIQWFPLTRNKEFLVNERFLGAGAMIFGPSRSTASPNTAQYAESVSPSTKCSLSISKHLYMKLQMKFRYQYFALSSTKQATCKEVLHAHVSGFIYTAQTSSASFQSSIKVFDQ</sequence>
<organism evidence="1 2">
    <name type="scientific">Streblomastix strix</name>
    <dbReference type="NCBI Taxonomy" id="222440"/>
    <lineage>
        <taxon>Eukaryota</taxon>
        <taxon>Metamonada</taxon>
        <taxon>Preaxostyla</taxon>
        <taxon>Oxymonadida</taxon>
        <taxon>Streblomastigidae</taxon>
        <taxon>Streblomastix</taxon>
    </lineage>
</organism>
<evidence type="ECO:0000313" key="1">
    <source>
        <dbReference type="EMBL" id="KAA6384349.1"/>
    </source>
</evidence>
<dbReference type="Proteomes" id="UP000324800">
    <property type="component" value="Unassembled WGS sequence"/>
</dbReference>
<accession>A0A5J4VPT6</accession>
<dbReference type="EMBL" id="SNRW01005803">
    <property type="protein sequence ID" value="KAA6384349.1"/>
    <property type="molecule type" value="Genomic_DNA"/>
</dbReference>
<name>A0A5J4VPT6_9EUKA</name>
<comment type="caution">
    <text evidence="1">The sequence shown here is derived from an EMBL/GenBank/DDBJ whole genome shotgun (WGS) entry which is preliminary data.</text>
</comment>
<evidence type="ECO:0000313" key="2">
    <source>
        <dbReference type="Proteomes" id="UP000324800"/>
    </source>
</evidence>
<dbReference type="AlphaFoldDB" id="A0A5J4VPT6"/>
<reference evidence="1 2" key="1">
    <citation type="submission" date="2019-03" db="EMBL/GenBank/DDBJ databases">
        <title>Single cell metagenomics reveals metabolic interactions within the superorganism composed of flagellate Streblomastix strix and complex community of Bacteroidetes bacteria on its surface.</title>
        <authorList>
            <person name="Treitli S.C."/>
            <person name="Kolisko M."/>
            <person name="Husnik F."/>
            <person name="Keeling P."/>
            <person name="Hampl V."/>
        </authorList>
    </citation>
    <scope>NUCLEOTIDE SEQUENCE [LARGE SCALE GENOMIC DNA]</scope>
    <source>
        <strain evidence="1">ST1C</strain>
    </source>
</reference>
<protein>
    <submittedName>
        <fullName evidence="1">Uncharacterized protein</fullName>
    </submittedName>
</protein>